<feature type="coiled-coil region" evidence="1">
    <location>
        <begin position="52"/>
        <end position="93"/>
    </location>
</feature>
<dbReference type="OrthoDB" id="778241at2759"/>
<gene>
    <name evidence="2" type="ORF">A4U43_C07F3080</name>
</gene>
<keyword evidence="3" id="KW-1185">Reference proteome</keyword>
<sequence length="243" mass="27036">MGVNPLALLEGTMAIEGVGVPSYWGYNDYNETVEELNLQRLMDTTLELQAFQMNAREELKKKEAQIQKLLHLLQQTTQERDEARSQLNLLLLKKLIPESPTNLIHPRANSTTTESDSNGSFFDQETVVESTHNAVIDARLEQLVNNRPLPEKGKLLDAVMRAGPLLQSLMVAGPLPRWKNPPPLQQPQIPPVSVNGRSTPLVQSSVNGFHNEGLNLGFMMKRAVGLHCVGGFEGLNAKRQRSQ</sequence>
<dbReference type="PANTHER" id="PTHR33431">
    <property type="entry name" value="ENABLED-LIKE PROTEIN (DUF1635)"/>
    <property type="match status" value="1"/>
</dbReference>
<evidence type="ECO:0000313" key="3">
    <source>
        <dbReference type="Proteomes" id="UP000243459"/>
    </source>
</evidence>
<proteinExistence type="predicted"/>
<reference evidence="3" key="1">
    <citation type="journal article" date="2017" name="Nat. Commun.">
        <title>The asparagus genome sheds light on the origin and evolution of a young Y chromosome.</title>
        <authorList>
            <person name="Harkess A."/>
            <person name="Zhou J."/>
            <person name="Xu C."/>
            <person name="Bowers J.E."/>
            <person name="Van der Hulst R."/>
            <person name="Ayyampalayam S."/>
            <person name="Mercati F."/>
            <person name="Riccardi P."/>
            <person name="McKain M.R."/>
            <person name="Kakrana A."/>
            <person name="Tang H."/>
            <person name="Ray J."/>
            <person name="Groenendijk J."/>
            <person name="Arikit S."/>
            <person name="Mathioni S.M."/>
            <person name="Nakano M."/>
            <person name="Shan H."/>
            <person name="Telgmann-Rauber A."/>
            <person name="Kanno A."/>
            <person name="Yue Z."/>
            <person name="Chen H."/>
            <person name="Li W."/>
            <person name="Chen Y."/>
            <person name="Xu X."/>
            <person name="Zhang Y."/>
            <person name="Luo S."/>
            <person name="Chen H."/>
            <person name="Gao J."/>
            <person name="Mao Z."/>
            <person name="Pires J.C."/>
            <person name="Luo M."/>
            <person name="Kudrna D."/>
            <person name="Wing R.A."/>
            <person name="Meyers B.C."/>
            <person name="Yi K."/>
            <person name="Kong H."/>
            <person name="Lavrijsen P."/>
            <person name="Sunseri F."/>
            <person name="Falavigna A."/>
            <person name="Ye Y."/>
            <person name="Leebens-Mack J.H."/>
            <person name="Chen G."/>
        </authorList>
    </citation>
    <scope>NUCLEOTIDE SEQUENCE [LARGE SCALE GENOMIC DNA]</scope>
    <source>
        <strain evidence="3">cv. DH0086</strain>
    </source>
</reference>
<dbReference type="Gramene" id="ONK62360">
    <property type="protein sequence ID" value="ONK62360"/>
    <property type="gene ID" value="A4U43_C07F3080"/>
</dbReference>
<accession>A0A5P1EE61</accession>
<keyword evidence="1" id="KW-0175">Coiled coil</keyword>
<dbReference type="EMBL" id="CM007387">
    <property type="protein sequence ID" value="ONK62360.1"/>
    <property type="molecule type" value="Genomic_DNA"/>
</dbReference>
<name>A0A5P1EE61_ASPOF</name>
<dbReference type="PANTHER" id="PTHR33431:SF12">
    <property type="entry name" value="HIGH MOBILITY GROUP BOX PROTEIN, PUTATIVE (DUF1635)-RELATED"/>
    <property type="match status" value="1"/>
</dbReference>
<dbReference type="Proteomes" id="UP000243459">
    <property type="component" value="Chromosome 7"/>
</dbReference>
<dbReference type="InterPro" id="IPR012862">
    <property type="entry name" value="DUF1635"/>
</dbReference>
<dbReference type="Pfam" id="PF07795">
    <property type="entry name" value="DUF1635"/>
    <property type="match status" value="1"/>
</dbReference>
<dbReference type="AlphaFoldDB" id="A0A5P1EE61"/>
<dbReference type="OMA" id="QMNAREE"/>
<protein>
    <submittedName>
        <fullName evidence="2">Uncharacterized protein</fullName>
    </submittedName>
</protein>
<organism evidence="2 3">
    <name type="scientific">Asparagus officinalis</name>
    <name type="common">Garden asparagus</name>
    <dbReference type="NCBI Taxonomy" id="4686"/>
    <lineage>
        <taxon>Eukaryota</taxon>
        <taxon>Viridiplantae</taxon>
        <taxon>Streptophyta</taxon>
        <taxon>Embryophyta</taxon>
        <taxon>Tracheophyta</taxon>
        <taxon>Spermatophyta</taxon>
        <taxon>Magnoliopsida</taxon>
        <taxon>Liliopsida</taxon>
        <taxon>Asparagales</taxon>
        <taxon>Asparagaceae</taxon>
        <taxon>Asparagoideae</taxon>
        <taxon>Asparagus</taxon>
    </lineage>
</organism>
<evidence type="ECO:0000256" key="1">
    <source>
        <dbReference type="SAM" id="Coils"/>
    </source>
</evidence>
<evidence type="ECO:0000313" key="2">
    <source>
        <dbReference type="EMBL" id="ONK62360.1"/>
    </source>
</evidence>